<sequence>MKKNVLKLVLMLAVSGVTTGAFAQSKLTDEQKEELLAKMERYRTELNLSAEQQEKVQSINRTYFEGLAGLKASNESKLAKFKQYRSLSETRDQQMKQVVDKDQYKRYKAMQKAMKDELKSRRKP</sequence>
<dbReference type="AlphaFoldDB" id="A0A917HYM8"/>
<keyword evidence="2" id="KW-0732">Signal</keyword>
<gene>
    <name evidence="3" type="ORF">GCM10007415_34030</name>
</gene>
<evidence type="ECO:0000313" key="4">
    <source>
        <dbReference type="Proteomes" id="UP000660862"/>
    </source>
</evidence>
<proteinExistence type="predicted"/>
<accession>A0A917HYM8</accession>
<dbReference type="EMBL" id="BMER01000004">
    <property type="protein sequence ID" value="GGG96023.1"/>
    <property type="molecule type" value="Genomic_DNA"/>
</dbReference>
<evidence type="ECO:0000256" key="2">
    <source>
        <dbReference type="SAM" id="SignalP"/>
    </source>
</evidence>
<dbReference type="RefSeq" id="WP_188507288.1">
    <property type="nucleotide sequence ID" value="NZ_BMER01000004.1"/>
</dbReference>
<dbReference type="Proteomes" id="UP000660862">
    <property type="component" value="Unassembled WGS sequence"/>
</dbReference>
<feature type="coiled-coil region" evidence="1">
    <location>
        <begin position="25"/>
        <end position="52"/>
    </location>
</feature>
<comment type="caution">
    <text evidence="3">The sequence shown here is derived from an EMBL/GenBank/DDBJ whole genome shotgun (WGS) entry which is preliminary data.</text>
</comment>
<evidence type="ECO:0000256" key="1">
    <source>
        <dbReference type="SAM" id="Coils"/>
    </source>
</evidence>
<reference evidence="3" key="2">
    <citation type="submission" date="2020-09" db="EMBL/GenBank/DDBJ databases">
        <authorList>
            <person name="Sun Q."/>
            <person name="Zhou Y."/>
        </authorList>
    </citation>
    <scope>NUCLEOTIDE SEQUENCE</scope>
    <source>
        <strain evidence="3">CGMCC 1.12195</strain>
    </source>
</reference>
<name>A0A917HYM8_9SPHI</name>
<reference evidence="3" key="1">
    <citation type="journal article" date="2014" name="Int. J. Syst. Evol. Microbiol.">
        <title>Complete genome sequence of Corynebacterium casei LMG S-19264T (=DSM 44701T), isolated from a smear-ripened cheese.</title>
        <authorList>
            <consortium name="US DOE Joint Genome Institute (JGI-PGF)"/>
            <person name="Walter F."/>
            <person name="Albersmeier A."/>
            <person name="Kalinowski J."/>
            <person name="Ruckert C."/>
        </authorList>
    </citation>
    <scope>NUCLEOTIDE SEQUENCE</scope>
    <source>
        <strain evidence="3">CGMCC 1.12195</strain>
    </source>
</reference>
<evidence type="ECO:0000313" key="3">
    <source>
        <dbReference type="EMBL" id="GGG96023.1"/>
    </source>
</evidence>
<feature type="chain" id="PRO_5036779717" description="LTXXQ motif family protein" evidence="2">
    <location>
        <begin position="24"/>
        <end position="124"/>
    </location>
</feature>
<feature type="signal peptide" evidence="2">
    <location>
        <begin position="1"/>
        <end position="23"/>
    </location>
</feature>
<organism evidence="3 4">
    <name type="scientific">Parapedobacter pyrenivorans</name>
    <dbReference type="NCBI Taxonomy" id="1305674"/>
    <lineage>
        <taxon>Bacteria</taxon>
        <taxon>Pseudomonadati</taxon>
        <taxon>Bacteroidota</taxon>
        <taxon>Sphingobacteriia</taxon>
        <taxon>Sphingobacteriales</taxon>
        <taxon>Sphingobacteriaceae</taxon>
        <taxon>Parapedobacter</taxon>
    </lineage>
</organism>
<keyword evidence="4" id="KW-1185">Reference proteome</keyword>
<evidence type="ECO:0008006" key="5">
    <source>
        <dbReference type="Google" id="ProtNLM"/>
    </source>
</evidence>
<protein>
    <recommendedName>
        <fullName evidence="5">LTXXQ motif family protein</fullName>
    </recommendedName>
</protein>
<keyword evidence="1" id="KW-0175">Coiled coil</keyword>